<evidence type="ECO:0000313" key="2">
    <source>
        <dbReference type="EMBL" id="PZF78982.1"/>
    </source>
</evidence>
<reference evidence="3" key="1">
    <citation type="submission" date="2018-06" db="EMBL/GenBank/DDBJ databases">
        <title>Aestuariibacter litoralis strain KCTC 52945T.</title>
        <authorList>
            <person name="Li X."/>
            <person name="Salam N."/>
            <person name="Li J.-L."/>
            <person name="Chen Y.-M."/>
            <person name="Yang Z.-W."/>
            <person name="Zhang L.-Y."/>
            <person name="Han M.-X."/>
            <person name="Xiao M."/>
            <person name="Li W.-J."/>
        </authorList>
    </citation>
    <scope>NUCLEOTIDE SEQUENCE [LARGE SCALE GENOMIC DNA]</scope>
    <source>
        <strain evidence="3">KCTC 52945</strain>
    </source>
</reference>
<keyword evidence="1" id="KW-0732">Signal</keyword>
<comment type="caution">
    <text evidence="2">The sequence shown here is derived from an EMBL/GenBank/DDBJ whole genome shotgun (WGS) entry which is preliminary data.</text>
</comment>
<dbReference type="Proteomes" id="UP000248795">
    <property type="component" value="Unassembled WGS sequence"/>
</dbReference>
<dbReference type="Pfam" id="PF11453">
    <property type="entry name" value="DUF2950"/>
    <property type="match status" value="1"/>
</dbReference>
<name>A0A2W2AYW0_9HYPH</name>
<accession>A0A2W2AYW0</accession>
<sequence>MISRTLVSTLLLGAALVFGPLAAATPALAISDELQAYVGPEPTLFDTPEAAIAAFKDVMAKGDITAISTLLGLDATKVEKADGIADSVKDIQEAAAEGISVEEEEDQRVLDLGKELWPFPFPIVKGEDGKWAFDTVAGLEEIVIRRIGENELHAIDTMRLYVQAQQDYATEDRDADGVLEFAQKLISGEGLTDGLYWPAEQGDGESPVGPSIDMAALDKAKAGDGYFGYKFRIMKRQGDNVAGGAHDYVVNGNMINGFALIAWPAVYGETGVSTFVVNQAGVVYERDFGPDTANIVPKILTFNPSDKWDLVED</sequence>
<evidence type="ECO:0000313" key="3">
    <source>
        <dbReference type="Proteomes" id="UP000248795"/>
    </source>
</evidence>
<feature type="signal peptide" evidence="1">
    <location>
        <begin position="1"/>
        <end position="29"/>
    </location>
</feature>
<dbReference type="InterPro" id="IPR021556">
    <property type="entry name" value="DUF2950"/>
</dbReference>
<proteinExistence type="predicted"/>
<organism evidence="2 3">
    <name type="scientific">Aestuariivirga litoralis</name>
    <dbReference type="NCBI Taxonomy" id="2650924"/>
    <lineage>
        <taxon>Bacteria</taxon>
        <taxon>Pseudomonadati</taxon>
        <taxon>Pseudomonadota</taxon>
        <taxon>Alphaproteobacteria</taxon>
        <taxon>Hyphomicrobiales</taxon>
        <taxon>Aestuariivirgaceae</taxon>
        <taxon>Aestuariivirga</taxon>
    </lineage>
</organism>
<feature type="chain" id="PRO_5016132175" evidence="1">
    <location>
        <begin position="30"/>
        <end position="313"/>
    </location>
</feature>
<evidence type="ECO:0000256" key="1">
    <source>
        <dbReference type="SAM" id="SignalP"/>
    </source>
</evidence>
<dbReference type="AlphaFoldDB" id="A0A2W2AYW0"/>
<keyword evidence="3" id="KW-1185">Reference proteome</keyword>
<dbReference type="EMBL" id="QKVK01000001">
    <property type="protein sequence ID" value="PZF78982.1"/>
    <property type="molecule type" value="Genomic_DNA"/>
</dbReference>
<dbReference type="RefSeq" id="WP_111196311.1">
    <property type="nucleotide sequence ID" value="NZ_QKVK01000001.1"/>
</dbReference>
<protein>
    <submittedName>
        <fullName evidence="2">DUF2950 domain-containing protein</fullName>
    </submittedName>
</protein>
<gene>
    <name evidence="2" type="ORF">DK847_01445</name>
</gene>